<dbReference type="Pfam" id="PF02355">
    <property type="entry name" value="SecD_SecF_C"/>
    <property type="match status" value="1"/>
</dbReference>
<dbReference type="PATRIC" id="fig|1121307.3.peg.886"/>
<dbReference type="HAMAP" id="MF_01464_B">
    <property type="entry name" value="SecF_B"/>
    <property type="match status" value="1"/>
</dbReference>
<evidence type="ECO:0000313" key="14">
    <source>
        <dbReference type="EMBL" id="KMT21270.1"/>
    </source>
</evidence>
<evidence type="ECO:0000256" key="2">
    <source>
        <dbReference type="ARBA" id="ARBA00022448"/>
    </source>
</evidence>
<feature type="transmembrane region" description="Helical" evidence="12">
    <location>
        <begin position="233"/>
        <end position="251"/>
    </location>
</feature>
<feature type="transmembrane region" description="Helical" evidence="12">
    <location>
        <begin position="154"/>
        <end position="177"/>
    </location>
</feature>
<keyword evidence="2 12" id="KW-0813">Transport</keyword>
<comment type="similarity">
    <text evidence="12">Belongs to the SecD/SecF family. SecF subfamily.</text>
</comment>
<dbReference type="GO" id="GO:0065002">
    <property type="term" value="P:intracellular protein transmembrane transport"/>
    <property type="evidence" value="ECO:0007669"/>
    <property type="project" value="UniProtKB-UniRule"/>
</dbReference>
<evidence type="ECO:0000256" key="1">
    <source>
        <dbReference type="ARBA" id="ARBA00004651"/>
    </source>
</evidence>
<accession>A0A0J8D532</accession>
<keyword evidence="5 12" id="KW-0653">Protein transport</keyword>
<dbReference type="InterPro" id="IPR005665">
    <property type="entry name" value="SecF_bac"/>
</dbReference>
<evidence type="ECO:0000256" key="3">
    <source>
        <dbReference type="ARBA" id="ARBA00022475"/>
    </source>
</evidence>
<dbReference type="Pfam" id="PF07549">
    <property type="entry name" value="Sec_GG"/>
    <property type="match status" value="1"/>
</dbReference>
<proteinExistence type="inferred from homology"/>
<comment type="function">
    <text evidence="9 12">Part of the Sec protein translocase complex. Interacts with the SecYEG preprotein conducting channel. SecDF uses the proton motive force (PMF) to complete protein translocation after the ATP-dependent function of SecA.</text>
</comment>
<dbReference type="SUPFAM" id="SSF82866">
    <property type="entry name" value="Multidrug efflux transporter AcrB transmembrane domain"/>
    <property type="match status" value="1"/>
</dbReference>
<evidence type="ECO:0000256" key="7">
    <source>
        <dbReference type="ARBA" id="ARBA00023010"/>
    </source>
</evidence>
<dbReference type="GO" id="GO:0005886">
    <property type="term" value="C:plasma membrane"/>
    <property type="evidence" value="ECO:0007669"/>
    <property type="project" value="UniProtKB-SubCell"/>
</dbReference>
<reference evidence="14 15" key="1">
    <citation type="submission" date="2015-06" db="EMBL/GenBank/DDBJ databases">
        <title>Draft genome sequence of the purine-degrading Clostridium cylindrosporum HC-1 (DSM 605).</title>
        <authorList>
            <person name="Poehlein A."/>
            <person name="Schiel-Bengelsdorf B."/>
            <person name="Bengelsdorf F."/>
            <person name="Daniel R."/>
            <person name="Duerre P."/>
        </authorList>
    </citation>
    <scope>NUCLEOTIDE SEQUENCE [LARGE SCALE GENOMIC DNA]</scope>
    <source>
        <strain evidence="14 15">DSM 605</strain>
    </source>
</reference>
<keyword evidence="3 12" id="KW-1003">Cell membrane</keyword>
<feature type="domain" description="Protein export membrane protein SecD/SecF C-terminal" evidence="13">
    <location>
        <begin position="109"/>
        <end position="284"/>
    </location>
</feature>
<evidence type="ECO:0000256" key="6">
    <source>
        <dbReference type="ARBA" id="ARBA00022989"/>
    </source>
</evidence>
<keyword evidence="7 12" id="KW-0811">Translocation</keyword>
<feature type="transmembrane region" description="Helical" evidence="12">
    <location>
        <begin position="15"/>
        <end position="33"/>
    </location>
</feature>
<dbReference type="InterPro" id="IPR022645">
    <property type="entry name" value="SecD/SecF_bac"/>
</dbReference>
<name>A0A0J8D532_CLOCY</name>
<dbReference type="EMBL" id="LFVU01000027">
    <property type="protein sequence ID" value="KMT21270.1"/>
    <property type="molecule type" value="Genomic_DNA"/>
</dbReference>
<feature type="transmembrane region" description="Helical" evidence="12">
    <location>
        <begin position="183"/>
        <end position="202"/>
    </location>
</feature>
<dbReference type="STRING" id="1121307.CLCY_2c00300"/>
<dbReference type="InterPro" id="IPR022646">
    <property type="entry name" value="SecD/SecF_CS"/>
</dbReference>
<dbReference type="InterPro" id="IPR048634">
    <property type="entry name" value="SecD_SecF_C"/>
</dbReference>
<organism evidence="14 15">
    <name type="scientific">Clostridium cylindrosporum DSM 605</name>
    <dbReference type="NCBI Taxonomy" id="1121307"/>
    <lineage>
        <taxon>Bacteria</taxon>
        <taxon>Bacillati</taxon>
        <taxon>Bacillota</taxon>
        <taxon>Clostridia</taxon>
        <taxon>Eubacteriales</taxon>
        <taxon>Clostridiaceae</taxon>
        <taxon>Clostridium</taxon>
    </lineage>
</organism>
<evidence type="ECO:0000256" key="9">
    <source>
        <dbReference type="ARBA" id="ARBA00059018"/>
    </source>
</evidence>
<dbReference type="NCBIfam" id="TIGR00966">
    <property type="entry name" value="transloc_SecF"/>
    <property type="match status" value="1"/>
</dbReference>
<dbReference type="InterPro" id="IPR022813">
    <property type="entry name" value="SecD/SecF_arch_bac"/>
</dbReference>
<comment type="similarity">
    <text evidence="10">In the C-terminal section; belongs to the SecD/SecF family. SecF subfamily.</text>
</comment>
<dbReference type="PANTHER" id="PTHR30081:SF8">
    <property type="entry name" value="PROTEIN TRANSLOCASE SUBUNIT SECF"/>
    <property type="match status" value="1"/>
</dbReference>
<comment type="similarity">
    <text evidence="11">In the N-terminal section; belongs to the SecD/SecF family. SecD subfamily.</text>
</comment>
<comment type="subunit">
    <text evidence="12">Forms a complex with SecD. Part of the essential Sec protein translocation apparatus which comprises SecA, SecYEG and auxiliary proteins SecDF. Other proteins may also be involved.</text>
</comment>
<evidence type="ECO:0000313" key="15">
    <source>
        <dbReference type="Proteomes" id="UP000036756"/>
    </source>
</evidence>
<dbReference type="NCBIfam" id="TIGR00916">
    <property type="entry name" value="2A0604s01"/>
    <property type="match status" value="1"/>
</dbReference>
<comment type="subcellular location">
    <subcellularLocation>
        <location evidence="1 12">Cell membrane</location>
        <topology evidence="1 12">Multi-pass membrane protein</topology>
    </subcellularLocation>
</comment>
<evidence type="ECO:0000256" key="11">
    <source>
        <dbReference type="ARBA" id="ARBA00061053"/>
    </source>
</evidence>
<evidence type="ECO:0000256" key="5">
    <source>
        <dbReference type="ARBA" id="ARBA00022927"/>
    </source>
</evidence>
<evidence type="ECO:0000256" key="4">
    <source>
        <dbReference type="ARBA" id="ARBA00022692"/>
    </source>
</evidence>
<evidence type="ECO:0000256" key="8">
    <source>
        <dbReference type="ARBA" id="ARBA00023136"/>
    </source>
</evidence>
<dbReference type="Proteomes" id="UP000036756">
    <property type="component" value="Unassembled WGS sequence"/>
</dbReference>
<evidence type="ECO:0000256" key="12">
    <source>
        <dbReference type="HAMAP-Rule" id="MF_01464"/>
    </source>
</evidence>
<keyword evidence="6 12" id="KW-1133">Transmembrane helix</keyword>
<dbReference type="GO" id="GO:0006605">
    <property type="term" value="P:protein targeting"/>
    <property type="evidence" value="ECO:0007669"/>
    <property type="project" value="UniProtKB-UniRule"/>
</dbReference>
<keyword evidence="8 12" id="KW-0472">Membrane</keyword>
<sequence>MKEERIFKIVEKSKLWFIISAVILVVCLGSIAFRGLNYGIDFVGGTVVNINMEKGFDVTKVRTIVEKYDKSAQVQEVQGNNVSIRSNNLSNEEVATLFKEIKKDFSLKKNEPVSSERIEPTIGKEITQKAIISSLVAILGILIYISLRFEWKFGLAAIASLIHDLIVTIGIFSIFQIPVNSSFIAAILTILGYSINDTVVVFDRIRENSKKKIYNTNVLLGDASLTQTMARSINTVLTVLIAITSLYIFGVSAIKEFALPLIIGIAFGGYSSIFIAVPVWVKLVDSCKKKDK</sequence>
<dbReference type="GO" id="GO:0043952">
    <property type="term" value="P:protein transport by the Sec complex"/>
    <property type="evidence" value="ECO:0007669"/>
    <property type="project" value="UniProtKB-UniRule"/>
</dbReference>
<keyword evidence="4 12" id="KW-0812">Transmembrane</keyword>
<dbReference type="PRINTS" id="PR01755">
    <property type="entry name" value="SECFTRNLCASE"/>
</dbReference>
<protein>
    <recommendedName>
        <fullName evidence="12">Protein-export membrane protein SecF</fullName>
    </recommendedName>
</protein>
<gene>
    <name evidence="12 14" type="primary">secF</name>
    <name evidence="14" type="ORF">CLCY_2c00300</name>
</gene>
<dbReference type="GO" id="GO:0015450">
    <property type="term" value="F:protein-transporting ATPase activity"/>
    <property type="evidence" value="ECO:0007669"/>
    <property type="project" value="InterPro"/>
</dbReference>
<feature type="transmembrane region" description="Helical" evidence="12">
    <location>
        <begin position="130"/>
        <end position="147"/>
    </location>
</feature>
<evidence type="ECO:0000259" key="13">
    <source>
        <dbReference type="Pfam" id="PF02355"/>
    </source>
</evidence>
<dbReference type="OrthoDB" id="9805019at2"/>
<dbReference type="FunFam" id="1.20.1640.10:FF:000024">
    <property type="entry name" value="Multifunctional fusion protein"/>
    <property type="match status" value="1"/>
</dbReference>
<dbReference type="InterPro" id="IPR055344">
    <property type="entry name" value="SecD_SecF_C_bact"/>
</dbReference>
<comment type="caution">
    <text evidence="14">The sequence shown here is derived from an EMBL/GenBank/DDBJ whole genome shotgun (WGS) entry which is preliminary data.</text>
</comment>
<dbReference type="Gene3D" id="1.20.1640.10">
    <property type="entry name" value="Multidrug efflux transporter AcrB transmembrane domain"/>
    <property type="match status" value="1"/>
</dbReference>
<dbReference type="PANTHER" id="PTHR30081">
    <property type="entry name" value="PROTEIN-EXPORT MEMBRANE PROTEIN SEC"/>
    <property type="match status" value="1"/>
</dbReference>
<evidence type="ECO:0000256" key="10">
    <source>
        <dbReference type="ARBA" id="ARBA00060856"/>
    </source>
</evidence>
<dbReference type="RefSeq" id="WP_152668135.1">
    <property type="nucleotide sequence ID" value="NZ_LFVU01000027.1"/>
</dbReference>
<dbReference type="AlphaFoldDB" id="A0A0J8D532"/>
<keyword evidence="15" id="KW-1185">Reference proteome</keyword>
<feature type="transmembrane region" description="Helical" evidence="12">
    <location>
        <begin position="257"/>
        <end position="281"/>
    </location>
</feature>